<dbReference type="GO" id="GO:0032259">
    <property type="term" value="P:methylation"/>
    <property type="evidence" value="ECO:0007669"/>
    <property type="project" value="UniProtKB-KW"/>
</dbReference>
<feature type="region of interest" description="Disordered" evidence="8">
    <location>
        <begin position="411"/>
        <end position="434"/>
    </location>
</feature>
<evidence type="ECO:0000256" key="1">
    <source>
        <dbReference type="ARBA" id="ARBA00004173"/>
    </source>
</evidence>
<dbReference type="EMBL" id="KQ087180">
    <property type="protein sequence ID" value="KLT45656.1"/>
    <property type="molecule type" value="Genomic_DNA"/>
</dbReference>
<evidence type="ECO:0000256" key="7">
    <source>
        <dbReference type="RuleBase" id="RU364114"/>
    </source>
</evidence>
<dbReference type="Proteomes" id="UP000053611">
    <property type="component" value="Unassembled WGS sequence"/>
</dbReference>
<evidence type="ECO:0000256" key="6">
    <source>
        <dbReference type="ARBA" id="ARBA00048612"/>
    </source>
</evidence>
<dbReference type="AlphaFoldDB" id="A0A0J0XX62"/>
<evidence type="ECO:0000256" key="4">
    <source>
        <dbReference type="ARBA" id="ARBA00022679"/>
    </source>
</evidence>
<dbReference type="OrthoDB" id="438553at2759"/>
<dbReference type="PANTHER" id="PTHR12049">
    <property type="entry name" value="PROTEIN ARGININE METHYLTRANSFERASE NDUFAF7, MITOCHONDRIAL"/>
    <property type="match status" value="1"/>
</dbReference>
<dbReference type="GO" id="GO:0032981">
    <property type="term" value="P:mitochondrial respiratory chain complex I assembly"/>
    <property type="evidence" value="ECO:0007669"/>
    <property type="project" value="TreeGrafter"/>
</dbReference>
<organism evidence="9 10">
    <name type="scientific">Cutaneotrichosporon oleaginosum</name>
    <dbReference type="NCBI Taxonomy" id="879819"/>
    <lineage>
        <taxon>Eukaryota</taxon>
        <taxon>Fungi</taxon>
        <taxon>Dikarya</taxon>
        <taxon>Basidiomycota</taxon>
        <taxon>Agaricomycotina</taxon>
        <taxon>Tremellomycetes</taxon>
        <taxon>Trichosporonales</taxon>
        <taxon>Trichosporonaceae</taxon>
        <taxon>Cutaneotrichosporon</taxon>
    </lineage>
</organism>
<reference evidence="9 10" key="1">
    <citation type="submission" date="2015-03" db="EMBL/GenBank/DDBJ databases">
        <title>Genomics and transcriptomics of the oil-accumulating basidiomycete yeast T. oleaginosus allow insights into substrate utilization and the diverse evolutionary trajectories of mating systems in fungi.</title>
        <authorList>
            <consortium name="DOE Joint Genome Institute"/>
            <person name="Kourist R."/>
            <person name="Kracht O."/>
            <person name="Bracharz F."/>
            <person name="Lipzen A."/>
            <person name="Nolan M."/>
            <person name="Ohm R."/>
            <person name="Grigoriev I."/>
            <person name="Sun S."/>
            <person name="Heitman J."/>
            <person name="Bruck T."/>
            <person name="Nowrousian M."/>
        </authorList>
    </citation>
    <scope>NUCLEOTIDE SEQUENCE [LARGE SCALE GENOMIC DNA]</scope>
    <source>
        <strain evidence="9 10">IBC0246</strain>
    </source>
</reference>
<evidence type="ECO:0000313" key="10">
    <source>
        <dbReference type="Proteomes" id="UP000053611"/>
    </source>
</evidence>
<keyword evidence="3 7" id="KW-0489">Methyltransferase</keyword>
<dbReference type="InterPro" id="IPR003788">
    <property type="entry name" value="NDUFAF7"/>
</dbReference>
<comment type="similarity">
    <text evidence="2 7">Belongs to the NDUFAF7 family.</text>
</comment>
<comment type="catalytic activity">
    <reaction evidence="6 7">
        <text>L-arginyl-[protein] + 2 S-adenosyl-L-methionine = N(omega),N(omega)'-dimethyl-L-arginyl-[protein] + 2 S-adenosyl-L-homocysteine + 2 H(+)</text>
        <dbReference type="Rhea" id="RHEA:48108"/>
        <dbReference type="Rhea" id="RHEA-COMP:10532"/>
        <dbReference type="Rhea" id="RHEA-COMP:11992"/>
        <dbReference type="ChEBI" id="CHEBI:15378"/>
        <dbReference type="ChEBI" id="CHEBI:29965"/>
        <dbReference type="ChEBI" id="CHEBI:57856"/>
        <dbReference type="ChEBI" id="CHEBI:59789"/>
        <dbReference type="ChEBI" id="CHEBI:88221"/>
        <dbReference type="EC" id="2.1.1.320"/>
    </reaction>
</comment>
<dbReference type="EC" id="2.1.1.320" evidence="7"/>
<feature type="compositionally biased region" description="Basic and acidic residues" evidence="8">
    <location>
        <begin position="420"/>
        <end position="434"/>
    </location>
</feature>
<dbReference type="RefSeq" id="XP_018282147.1">
    <property type="nucleotide sequence ID" value="XM_018421924.1"/>
</dbReference>
<dbReference type="InterPro" id="IPR038375">
    <property type="entry name" value="NDUFAF7_sf"/>
</dbReference>
<evidence type="ECO:0000256" key="2">
    <source>
        <dbReference type="ARBA" id="ARBA00005891"/>
    </source>
</evidence>
<dbReference type="Pfam" id="PF02636">
    <property type="entry name" value="Methyltransf_28"/>
    <property type="match status" value="1"/>
</dbReference>
<keyword evidence="10" id="KW-1185">Reference proteome</keyword>
<dbReference type="PANTHER" id="PTHR12049:SF7">
    <property type="entry name" value="PROTEIN ARGININE METHYLTRANSFERASE NDUFAF7, MITOCHONDRIAL"/>
    <property type="match status" value="1"/>
</dbReference>
<dbReference type="InterPro" id="IPR029063">
    <property type="entry name" value="SAM-dependent_MTases_sf"/>
</dbReference>
<evidence type="ECO:0000313" key="9">
    <source>
        <dbReference type="EMBL" id="KLT45656.1"/>
    </source>
</evidence>
<evidence type="ECO:0000256" key="5">
    <source>
        <dbReference type="ARBA" id="ARBA00023128"/>
    </source>
</evidence>
<dbReference type="GO" id="GO:0005739">
    <property type="term" value="C:mitochondrion"/>
    <property type="evidence" value="ECO:0007669"/>
    <property type="project" value="UniProtKB-SubCell"/>
</dbReference>
<evidence type="ECO:0000256" key="8">
    <source>
        <dbReference type="SAM" id="MobiDB-lite"/>
    </source>
</evidence>
<dbReference type="STRING" id="879819.A0A0J0XX62"/>
<accession>A0A0J0XX62</accession>
<dbReference type="GeneID" id="28982527"/>
<sequence>MSTSTALLRSLRLTLARRCRHRPASRALSQLPEKGLVSSSKEPQSLAQVIEDSIKATGPMSVARYMQLCLTHPEWGYYSQGDVFGREGDFITSPEISQVFGELVAIWLLTRWMAAGSPERVRLLELGPGRGTLMDDVLRTFQALAKFKVDSVTLVEYSEKMRGIQRAKLGPRCEALGAKLIFEEEISGVQKSPLFTMFIAHEFFDALPVHVFQRDEAGFREVRVDRNPSHLPAAHNARFRLGVDRESSLLSQLLPASSARFGRLPIGSRVEICPDSSRIVRRVGEVMADGGGAGLIVDYGADRSFSDSVRGFRKHKVVDLFEEPGTADLTANVDFAYLKESLEGVAETAGPISQAQFLLSLGLEPRLDKLLASAADQEKRKRIQDGAKRLVDKTGMGTQYQVMAVVKGPASEDDVYPFDKTPKDPDSPKPEAQS</sequence>
<comment type="function">
    <text evidence="7">Arginine methyltransferase involved in the assembly or stability of mitochondrial NADH:ubiquinone oxidoreductase complex (complex I).</text>
</comment>
<evidence type="ECO:0000256" key="3">
    <source>
        <dbReference type="ARBA" id="ARBA00022603"/>
    </source>
</evidence>
<gene>
    <name evidence="9" type="ORF">CC85DRAFT_282274</name>
</gene>
<comment type="subcellular location">
    <subcellularLocation>
        <location evidence="1 7">Mitochondrion</location>
    </subcellularLocation>
</comment>
<proteinExistence type="inferred from homology"/>
<dbReference type="GO" id="GO:0035243">
    <property type="term" value="F:protein-arginine omega-N symmetric methyltransferase activity"/>
    <property type="evidence" value="ECO:0007669"/>
    <property type="project" value="UniProtKB-EC"/>
</dbReference>
<keyword evidence="4 7" id="KW-0808">Transferase</keyword>
<dbReference type="SUPFAM" id="SSF53335">
    <property type="entry name" value="S-adenosyl-L-methionine-dependent methyltransferases"/>
    <property type="match status" value="1"/>
</dbReference>
<protein>
    <recommendedName>
        <fullName evidence="7">Protein arginine methyltransferase NDUFAF7</fullName>
        <ecNumber evidence="7">2.1.1.320</ecNumber>
    </recommendedName>
</protein>
<keyword evidence="5 7" id="KW-0496">Mitochondrion</keyword>
<dbReference type="Gene3D" id="3.40.50.12710">
    <property type="match status" value="1"/>
</dbReference>
<name>A0A0J0XX62_9TREE</name>